<keyword evidence="3" id="KW-1185">Reference proteome</keyword>
<organism evidence="2 3">
    <name type="scientific">Variovorax ginsengisoli</name>
    <dbReference type="NCBI Taxonomy" id="363844"/>
    <lineage>
        <taxon>Bacteria</taxon>
        <taxon>Pseudomonadati</taxon>
        <taxon>Pseudomonadota</taxon>
        <taxon>Betaproteobacteria</taxon>
        <taxon>Burkholderiales</taxon>
        <taxon>Comamonadaceae</taxon>
        <taxon>Variovorax</taxon>
    </lineage>
</organism>
<sequence>MADSAPAFAPSPQRSTSRSIRDPVATEALAPRPHSAASLAFKAQAELDHLCDVQLAYACIEQLLDPDRLSDDEEMQIHATRSQFSALLRLLNGELKQRLESVGAALQSVRGALEGGA</sequence>
<protein>
    <submittedName>
        <fullName evidence="2">Uncharacterized protein</fullName>
    </submittedName>
</protein>
<comment type="caution">
    <text evidence="2">The sequence shown here is derived from an EMBL/GenBank/DDBJ whole genome shotgun (WGS) entry which is preliminary data.</text>
</comment>
<proteinExistence type="predicted"/>
<dbReference type="Proteomes" id="UP001169027">
    <property type="component" value="Unassembled WGS sequence"/>
</dbReference>
<evidence type="ECO:0000313" key="2">
    <source>
        <dbReference type="EMBL" id="MDO1535382.1"/>
    </source>
</evidence>
<evidence type="ECO:0000313" key="3">
    <source>
        <dbReference type="Proteomes" id="UP001169027"/>
    </source>
</evidence>
<dbReference type="EMBL" id="JAUKVY010000019">
    <property type="protein sequence ID" value="MDO1535382.1"/>
    <property type="molecule type" value="Genomic_DNA"/>
</dbReference>
<dbReference type="RefSeq" id="WP_301813019.1">
    <property type="nucleotide sequence ID" value="NZ_JAUJZH010000019.1"/>
</dbReference>
<name>A0ABT8SB08_9BURK</name>
<accession>A0ABT8SB08</accession>
<evidence type="ECO:0000256" key="1">
    <source>
        <dbReference type="SAM" id="MobiDB-lite"/>
    </source>
</evidence>
<reference evidence="2" key="1">
    <citation type="submission" date="2023-06" db="EMBL/GenBank/DDBJ databases">
        <authorList>
            <person name="Jiang Y."/>
            <person name="Liu Q."/>
        </authorList>
    </citation>
    <scope>NUCLEOTIDE SEQUENCE</scope>
    <source>
        <strain evidence="2">CGMCC 1.12090</strain>
    </source>
</reference>
<feature type="region of interest" description="Disordered" evidence="1">
    <location>
        <begin position="1"/>
        <end position="31"/>
    </location>
</feature>
<gene>
    <name evidence="2" type="ORF">Q2T77_24135</name>
</gene>